<organism evidence="1">
    <name type="scientific">Gronococcus sybilensis</name>
    <dbReference type="NCBI Taxonomy" id="3028029"/>
    <lineage>
        <taxon>Eukaryota</taxon>
        <taxon>Rhodophyta</taxon>
        <taxon>Bangiophyceae</taxon>
        <taxon>Cavernulicolales</taxon>
        <taxon>Cavernulicolaceae</taxon>
        <taxon>Gronococcus</taxon>
    </lineage>
</organism>
<proteinExistence type="predicted"/>
<protein>
    <submittedName>
        <fullName evidence="1">DUF3172-containing protein</fullName>
    </submittedName>
</protein>
<dbReference type="InterPro" id="IPR021511">
    <property type="entry name" value="DUF3172"/>
</dbReference>
<gene>
    <name evidence="1" type="primary">DUF3172</name>
    <name evidence="1" type="ORF">GRSY_145</name>
</gene>
<keyword evidence="1" id="KW-0934">Plastid</keyword>
<sequence length="145" mass="16379">MNQKSVFIILCAFLMGALVGIFSDSYWNINKNNIVSRTALEDNIPSKNTCLAYGASALVIDNRNFITFNPFRIYTAQASVQPGCVLGSDNWIILENKNLIDNKDIKNCKKNMNSFGFTGKLDQSPNISCVYESDSQQNHFFKDFR</sequence>
<dbReference type="EMBL" id="OP616812">
    <property type="protein sequence ID" value="WDA99150.1"/>
    <property type="molecule type" value="Genomic_DNA"/>
</dbReference>
<evidence type="ECO:0000313" key="1">
    <source>
        <dbReference type="EMBL" id="WDA99150.1"/>
    </source>
</evidence>
<reference evidence="1" key="1">
    <citation type="journal article" date="2023" name="J. Phycol.">
        <title>Revised classification of the Cyanidiophyceae based on plastid genome data with descriptions of the Cavernulicolales ord. nov. and Galdieriales ord. nov. (Rhodophyta).</title>
        <authorList>
            <person name="Park S.I."/>
            <person name="Cho C.H."/>
            <person name="Ciniglia C."/>
            <person name="Huang T.Y."/>
            <person name="Liu S.L."/>
            <person name="Bustamante D.E."/>
            <person name="Calderon M.S."/>
            <person name="Mansilla A."/>
            <person name="McDermott T."/>
            <person name="Andersen R.A."/>
            <person name="Yoon H.S."/>
        </authorList>
    </citation>
    <scope>NUCLEOTIDE SEQUENCE</scope>
</reference>
<dbReference type="AlphaFoldDB" id="A0A9Y1MX23"/>
<geneLocation type="plastid" evidence="1"/>
<name>A0A9Y1MX23_9RHOD</name>
<accession>A0A9Y1MX23</accession>
<dbReference type="Pfam" id="PF11371">
    <property type="entry name" value="DUF3172"/>
    <property type="match status" value="1"/>
</dbReference>